<dbReference type="CDD" id="cd00303">
    <property type="entry name" value="retropepsin_like"/>
    <property type="match status" value="1"/>
</dbReference>
<dbReference type="InterPro" id="IPR001584">
    <property type="entry name" value="Integrase_cat-core"/>
</dbReference>
<keyword evidence="3" id="KW-0540">Nuclease</keyword>
<dbReference type="InterPro" id="IPR021109">
    <property type="entry name" value="Peptidase_aspartic_dom_sf"/>
</dbReference>
<dbReference type="AlphaFoldDB" id="A0A9P6GYT6"/>
<dbReference type="InterPro" id="IPR036397">
    <property type="entry name" value="RNaseH_sf"/>
</dbReference>
<dbReference type="CDD" id="cd01647">
    <property type="entry name" value="RT_LTR"/>
    <property type="match status" value="1"/>
</dbReference>
<dbReference type="InterPro" id="IPR041577">
    <property type="entry name" value="RT_RNaseH_2"/>
</dbReference>
<dbReference type="SUPFAM" id="SSF50630">
    <property type="entry name" value="Acid proteases"/>
    <property type="match status" value="1"/>
</dbReference>
<dbReference type="InterPro" id="IPR000477">
    <property type="entry name" value="RT_dom"/>
</dbReference>
<dbReference type="SUPFAM" id="SSF56672">
    <property type="entry name" value="DNA/RNA polymerases"/>
    <property type="match status" value="1"/>
</dbReference>
<dbReference type="GO" id="GO:0015074">
    <property type="term" value="P:DNA integration"/>
    <property type="evidence" value="ECO:0007669"/>
    <property type="project" value="InterPro"/>
</dbReference>
<evidence type="ECO:0000256" key="1">
    <source>
        <dbReference type="ARBA" id="ARBA00022679"/>
    </source>
</evidence>
<dbReference type="InterPro" id="IPR043128">
    <property type="entry name" value="Rev_trsase/Diguanyl_cyclase"/>
</dbReference>
<dbReference type="Gene3D" id="2.30.30.850">
    <property type="match status" value="1"/>
</dbReference>
<dbReference type="EMBL" id="SBJO01000503">
    <property type="protein sequence ID" value="KAF9760824.1"/>
    <property type="molecule type" value="Genomic_DNA"/>
</dbReference>
<keyword evidence="4" id="KW-0255">Endonuclease</keyword>
<name>A0A9P6GYT6_9MICR</name>
<evidence type="ECO:0000259" key="7">
    <source>
        <dbReference type="PROSITE" id="PS50878"/>
    </source>
</evidence>
<dbReference type="Gene3D" id="2.40.70.10">
    <property type="entry name" value="Acid Proteases"/>
    <property type="match status" value="1"/>
</dbReference>
<comment type="caution">
    <text evidence="9">The sequence shown here is derived from an EMBL/GenBank/DDBJ whole genome shotgun (WGS) entry which is preliminary data.</text>
</comment>
<feature type="domain" description="Reverse transcriptase" evidence="7">
    <location>
        <begin position="536"/>
        <end position="713"/>
    </location>
</feature>
<evidence type="ECO:0000256" key="4">
    <source>
        <dbReference type="ARBA" id="ARBA00022759"/>
    </source>
</evidence>
<reference evidence="9 10" key="1">
    <citation type="journal article" date="2020" name="Genome Biol. Evol.">
        <title>Comparative genomics of strictly vertically transmitted, feminizing microsporidia endosymbionts of amphipod crustaceans.</title>
        <authorList>
            <person name="Cormier A."/>
            <person name="Chebbi M.A."/>
            <person name="Giraud I."/>
            <person name="Wattier R."/>
            <person name="Teixeira M."/>
            <person name="Gilbert C."/>
            <person name="Rigaud T."/>
            <person name="Cordaux R."/>
        </authorList>
    </citation>
    <scope>NUCLEOTIDE SEQUENCE [LARGE SCALE GENOMIC DNA]</scope>
    <source>
        <strain evidence="9 10">Ou3-Ou53</strain>
    </source>
</reference>
<feature type="region of interest" description="Disordered" evidence="6">
    <location>
        <begin position="1"/>
        <end position="26"/>
    </location>
</feature>
<dbReference type="PANTHER" id="PTHR37984:SF5">
    <property type="entry name" value="PROTEIN NYNRIN-LIKE"/>
    <property type="match status" value="1"/>
</dbReference>
<dbReference type="Pfam" id="PF00665">
    <property type="entry name" value="rve"/>
    <property type="match status" value="1"/>
</dbReference>
<dbReference type="PROSITE" id="PS50994">
    <property type="entry name" value="INTEGRASE"/>
    <property type="match status" value="1"/>
</dbReference>
<dbReference type="Gene3D" id="3.30.70.270">
    <property type="match status" value="2"/>
</dbReference>
<dbReference type="Gene3D" id="3.10.20.370">
    <property type="match status" value="1"/>
</dbReference>
<evidence type="ECO:0000313" key="9">
    <source>
        <dbReference type="EMBL" id="KAF9760824.1"/>
    </source>
</evidence>
<dbReference type="InterPro" id="IPR012337">
    <property type="entry name" value="RNaseH-like_sf"/>
</dbReference>
<dbReference type="SUPFAM" id="SSF53098">
    <property type="entry name" value="Ribonuclease H-like"/>
    <property type="match status" value="1"/>
</dbReference>
<keyword evidence="2" id="KW-0548">Nucleotidyltransferase</keyword>
<evidence type="ECO:0000256" key="3">
    <source>
        <dbReference type="ARBA" id="ARBA00022722"/>
    </source>
</evidence>
<dbReference type="Pfam" id="PF17921">
    <property type="entry name" value="Integrase_H2C2"/>
    <property type="match status" value="1"/>
</dbReference>
<accession>A0A9P6GYT6</accession>
<dbReference type="Pfam" id="PF13650">
    <property type="entry name" value="Asp_protease_2"/>
    <property type="match status" value="1"/>
</dbReference>
<dbReference type="PANTHER" id="PTHR37984">
    <property type="entry name" value="PROTEIN CBG26694"/>
    <property type="match status" value="1"/>
</dbReference>
<dbReference type="PROSITE" id="PS50878">
    <property type="entry name" value="RT_POL"/>
    <property type="match status" value="1"/>
</dbReference>
<organism evidence="9 10">
    <name type="scientific">Nosema granulosis</name>
    <dbReference type="NCBI Taxonomy" id="83296"/>
    <lineage>
        <taxon>Eukaryota</taxon>
        <taxon>Fungi</taxon>
        <taxon>Fungi incertae sedis</taxon>
        <taxon>Microsporidia</taxon>
        <taxon>Nosematidae</taxon>
        <taxon>Nosema</taxon>
    </lineage>
</organism>
<evidence type="ECO:0000256" key="5">
    <source>
        <dbReference type="ARBA" id="ARBA00023268"/>
    </source>
</evidence>
<evidence type="ECO:0000259" key="8">
    <source>
        <dbReference type="PROSITE" id="PS50994"/>
    </source>
</evidence>
<dbReference type="GO" id="GO:0003676">
    <property type="term" value="F:nucleic acid binding"/>
    <property type="evidence" value="ECO:0007669"/>
    <property type="project" value="InterPro"/>
</dbReference>
<dbReference type="Pfam" id="PF17919">
    <property type="entry name" value="RT_RNaseH_2"/>
    <property type="match status" value="1"/>
</dbReference>
<dbReference type="GO" id="GO:0016779">
    <property type="term" value="F:nucleotidyltransferase activity"/>
    <property type="evidence" value="ECO:0007669"/>
    <property type="project" value="UniProtKB-KW"/>
</dbReference>
<dbReference type="InterPro" id="IPR043502">
    <property type="entry name" value="DNA/RNA_pol_sf"/>
</dbReference>
<dbReference type="Proteomes" id="UP000740883">
    <property type="component" value="Unassembled WGS sequence"/>
</dbReference>
<sequence length="1273" mass="150287">MNFRQHQTPDNARRTPDSRPSRSHGNFVNKKLITKNMLETYFMYGYVILSSNDKNPEKKNERKDNEEFNKKTVKFKLIIEGLEEELYQEIRVIEDIRHIDIIKWCKDFEDLLGLNKWNKQIQLAVLRQIVKDEEILKDGLKDNWKDIKEQLIQKVFPPEEERLYKKKLFNIQQTEYISIKDYYDAIKENIKILKTMTKMKDNDAKSLEIEAFYNGLGKYTYGRIIEQEFQGSDDVFEYLKGIELKVKARSAEMKESPSTNHFGKTHNNMRTQYQNNVRQGQKYCKLHKECSHTTEECRTYDKDYYKKNNDSKAQEHNYLIKETTNNPTKTAICGRINNKKVELRLDCGASKSFIKNDTVKELGLQLREVETITTVFGNGKTERINHAVEVDISLKGFDRPVKEELYVLDSLPEDILLGNEFLFNNELVLDYKHRVIIMDKKIIPMKGNDEKYIDEIDEILYERLLIIDQEAEIADTELETQLKEYINDNEDFSKMKIPPIELFVDDKIKDFKLTPQYYSVPIKYEKGAKEEIRRLLKADIIEESRVPYASPSFLIEKKNKELRLVVDYRKINQFIVDEISLIPKIFENLYKIGKNTVFSKIDMKNGFNQLSLSENSRDLTSFTIFGQQYRYKRVPFGIKSGPKLFQRTVNKILEGIENCMIYIDDIIIYGKDKEEHNEVLKKVLKALKKYEVKINFEKSKFMTPKLEILGNIIEDGIIKVDTEAIDRLINGDFKTESKKDIQKIIGIITWYRNFLPDVSRRMSCITKLLRNDCTEKWGEEQTKALDDIKMDIKHKAQLKLPDFRKVFKLQCDASDIGMGAVLYQEHGVISYYSKKFNAIEQNYSIVEKEMFAIMKSLDFFRTLIQGFTIQIETDSRNCIFENKVISKRTERWKLILNEFDVTLKNIAGNDNNIADKLSRCYFIETKKTTELFKQVKDCLVLRDEKPVSNSEGRYIIKADRRKDLIRRIHNFSIHAGMTSIYNSIKKIFEVKNIKQTIEEVIKTCEKCIRNKRQTRRKENNYKIMSRELMGTICSDIFGPFEIAEYDESLQSVKEKGFFITITDVYSRFTKVKFLEKITAKDIIEVFKQWIKTYGEAKTVITDNGKQYASKEFKSFLSRQGINRIATPMYHPASNGISERLNQTVAEVMRMYRGENIYEIERLIMKRLNYNYHRGIDEQPIAILTGHSRFDLYEKTSEHKPKPEFVNVRNAVYREIKKPMKGNKVFIKNFGRGKLDDLYVGPYEVIEVGERYLWYKVEGISEWIHYDHIKLFFY</sequence>
<gene>
    <name evidence="9" type="primary">Tf2-6_15</name>
    <name evidence="9" type="ORF">NGRA_3001</name>
</gene>
<evidence type="ECO:0000313" key="10">
    <source>
        <dbReference type="Proteomes" id="UP000740883"/>
    </source>
</evidence>
<keyword evidence="10" id="KW-1185">Reference proteome</keyword>
<dbReference type="InterPro" id="IPR041588">
    <property type="entry name" value="Integrase_H2C2"/>
</dbReference>
<keyword evidence="5" id="KW-0511">Multifunctional enzyme</keyword>
<dbReference type="Gene3D" id="3.10.10.10">
    <property type="entry name" value="HIV Type 1 Reverse Transcriptase, subunit A, domain 1"/>
    <property type="match status" value="1"/>
</dbReference>
<proteinExistence type="predicted"/>
<dbReference type="InterPro" id="IPR050951">
    <property type="entry name" value="Retrovirus_Pol_polyprotein"/>
</dbReference>
<dbReference type="Pfam" id="PF00078">
    <property type="entry name" value="RVT_1"/>
    <property type="match status" value="1"/>
</dbReference>
<keyword evidence="4" id="KW-0378">Hydrolase</keyword>
<protein>
    <submittedName>
        <fullName evidence="9">Transposon Tf2-6 polyprotein</fullName>
    </submittedName>
</protein>
<feature type="domain" description="Integrase catalytic" evidence="8">
    <location>
        <begin position="1035"/>
        <end position="1196"/>
    </location>
</feature>
<feature type="compositionally biased region" description="Basic and acidic residues" evidence="6">
    <location>
        <begin position="11"/>
        <end position="20"/>
    </location>
</feature>
<keyword evidence="1" id="KW-0808">Transferase</keyword>
<dbReference type="CDD" id="cd09274">
    <property type="entry name" value="RNase_HI_RT_Ty3"/>
    <property type="match status" value="1"/>
</dbReference>
<dbReference type="Gene3D" id="3.30.420.10">
    <property type="entry name" value="Ribonuclease H-like superfamily/Ribonuclease H"/>
    <property type="match status" value="1"/>
</dbReference>
<feature type="compositionally biased region" description="Polar residues" evidence="6">
    <location>
        <begin position="1"/>
        <end position="10"/>
    </location>
</feature>
<evidence type="ECO:0000256" key="6">
    <source>
        <dbReference type="SAM" id="MobiDB-lite"/>
    </source>
</evidence>
<dbReference type="GO" id="GO:0004519">
    <property type="term" value="F:endonuclease activity"/>
    <property type="evidence" value="ECO:0007669"/>
    <property type="project" value="UniProtKB-KW"/>
</dbReference>
<evidence type="ECO:0000256" key="2">
    <source>
        <dbReference type="ARBA" id="ARBA00022695"/>
    </source>
</evidence>
<dbReference type="OrthoDB" id="2187652at2759"/>
<dbReference type="GO" id="GO:0005634">
    <property type="term" value="C:nucleus"/>
    <property type="evidence" value="ECO:0007669"/>
    <property type="project" value="UniProtKB-ARBA"/>
</dbReference>
<dbReference type="Gene3D" id="1.10.340.70">
    <property type="match status" value="1"/>
</dbReference>